<dbReference type="PANTHER" id="PTHR45655:SF13">
    <property type="entry name" value="SOLUBLE GUANYLATE CYCLASE GCY-32-RELATED"/>
    <property type="match status" value="1"/>
</dbReference>
<accession>A0AAD2JJ74</accession>
<dbReference type="PANTHER" id="PTHR45655">
    <property type="entry name" value="GUANYLATE CYCLASE SOLUBLE SUBUNIT BETA-2"/>
    <property type="match status" value="1"/>
</dbReference>
<comment type="caution">
    <text evidence="3">The sequence shown here is derived from an EMBL/GenBank/DDBJ whole genome shotgun (WGS) entry which is preliminary data.</text>
</comment>
<reference evidence="3" key="1">
    <citation type="submission" date="2023-08" db="EMBL/GenBank/DDBJ databases">
        <authorList>
            <person name="Audoor S."/>
            <person name="Bilcke G."/>
        </authorList>
    </citation>
    <scope>NUCLEOTIDE SEQUENCE</scope>
</reference>
<evidence type="ECO:0000256" key="1">
    <source>
        <dbReference type="SAM" id="MobiDB-lite"/>
    </source>
</evidence>
<sequence length="459" mass="52108">MFGWINDCVECLVLTQHGPEAWHKIKEKANCNTPDGGFLRYKYYHDKETVDLVVAASEVLGASVDDVLYAFGDFFIFYVRDNGYSSVLECLGGNLRDWLSNLNSLHDQLQAAYPEGFVAPVFWSEDDDEEEGAILVHYHSRRGSLLVPLVVGLIKRVATDYFDIDIKMDQLQLQDADGAKNTSWRVTTVDPEMVHKIRGKKRLGDKHNNNGGGPSDDQTFSTAQSTNYNATFKEGNRQASYLRVEEFVKRSFYNDNSELFHALTVEHYLYLVDYWKQTKINDKWCFEIWSIQDGDPKSWAALADLPPKLNPKTIESVHFGGKTPKTGAFPPTEDGTLQSFPPKLRVNNVSSGKFIDLTVPVSETATLEEAFYTNPQVDEAKVKEFPPEIEEEIKNNEVEIQCVIWDERKKESFHTFVLSDLSTTTTKQLFDLVPVSFDPIVINVQTAKVLTVDDDEEDI</sequence>
<name>A0AAD2JJ74_9STRA</name>
<protein>
    <recommendedName>
        <fullName evidence="2">Heme NO-binding domain-containing protein</fullName>
    </recommendedName>
</protein>
<dbReference type="GO" id="GO:0004383">
    <property type="term" value="F:guanylate cyclase activity"/>
    <property type="evidence" value="ECO:0007669"/>
    <property type="project" value="TreeGrafter"/>
</dbReference>
<proteinExistence type="predicted"/>
<dbReference type="Proteomes" id="UP001295423">
    <property type="component" value="Unassembled WGS sequence"/>
</dbReference>
<keyword evidence="4" id="KW-1185">Reference proteome</keyword>
<dbReference type="Gene3D" id="3.90.1520.10">
    <property type="entry name" value="H-NOX domain"/>
    <property type="match status" value="1"/>
</dbReference>
<dbReference type="GO" id="GO:0070482">
    <property type="term" value="P:response to oxygen levels"/>
    <property type="evidence" value="ECO:0007669"/>
    <property type="project" value="TreeGrafter"/>
</dbReference>
<dbReference type="Pfam" id="PF07700">
    <property type="entry name" value="HNOB"/>
    <property type="match status" value="1"/>
</dbReference>
<dbReference type="AlphaFoldDB" id="A0AAD2JJ74"/>
<dbReference type="InterPro" id="IPR024096">
    <property type="entry name" value="NO_sig/Golgi_transp_ligand-bd"/>
</dbReference>
<dbReference type="GO" id="GO:0019934">
    <property type="term" value="P:cGMP-mediated signaling"/>
    <property type="evidence" value="ECO:0007669"/>
    <property type="project" value="TreeGrafter"/>
</dbReference>
<dbReference type="EMBL" id="CAKOGP040001881">
    <property type="protein sequence ID" value="CAJ1955291.1"/>
    <property type="molecule type" value="Genomic_DNA"/>
</dbReference>
<organism evidence="3 4">
    <name type="scientific">Cylindrotheca closterium</name>
    <dbReference type="NCBI Taxonomy" id="2856"/>
    <lineage>
        <taxon>Eukaryota</taxon>
        <taxon>Sar</taxon>
        <taxon>Stramenopiles</taxon>
        <taxon>Ochrophyta</taxon>
        <taxon>Bacillariophyta</taxon>
        <taxon>Bacillariophyceae</taxon>
        <taxon>Bacillariophycidae</taxon>
        <taxon>Bacillariales</taxon>
        <taxon>Bacillariaceae</taxon>
        <taxon>Cylindrotheca</taxon>
    </lineage>
</organism>
<evidence type="ECO:0000313" key="3">
    <source>
        <dbReference type="EMBL" id="CAJ1955291.1"/>
    </source>
</evidence>
<dbReference type="InterPro" id="IPR038158">
    <property type="entry name" value="H-NOX_domain_sf"/>
</dbReference>
<gene>
    <name evidence="3" type="ORF">CYCCA115_LOCUS15679</name>
</gene>
<evidence type="ECO:0000259" key="2">
    <source>
        <dbReference type="Pfam" id="PF07700"/>
    </source>
</evidence>
<feature type="region of interest" description="Disordered" evidence="1">
    <location>
        <begin position="199"/>
        <end position="222"/>
    </location>
</feature>
<dbReference type="SUPFAM" id="SSF111126">
    <property type="entry name" value="Ligand-binding domain in the NO signalling and Golgi transport"/>
    <property type="match status" value="1"/>
</dbReference>
<evidence type="ECO:0000313" key="4">
    <source>
        <dbReference type="Proteomes" id="UP001295423"/>
    </source>
</evidence>
<dbReference type="GO" id="GO:0008074">
    <property type="term" value="C:guanylate cyclase complex, soluble"/>
    <property type="evidence" value="ECO:0007669"/>
    <property type="project" value="TreeGrafter"/>
</dbReference>
<feature type="domain" description="Heme NO-binding" evidence="2">
    <location>
        <begin position="3"/>
        <end position="169"/>
    </location>
</feature>
<dbReference type="GO" id="GO:0020037">
    <property type="term" value="F:heme binding"/>
    <property type="evidence" value="ECO:0007669"/>
    <property type="project" value="InterPro"/>
</dbReference>
<dbReference type="InterPro" id="IPR011644">
    <property type="entry name" value="Heme_NO-bd"/>
</dbReference>